<dbReference type="InterPro" id="IPR003710">
    <property type="entry name" value="ApbA"/>
</dbReference>
<keyword evidence="6 11" id="KW-0566">Pantothenate biosynthesis</keyword>
<evidence type="ECO:0000256" key="8">
    <source>
        <dbReference type="ARBA" id="ARBA00023002"/>
    </source>
</evidence>
<comment type="pathway">
    <text evidence="2 11">Cofactor biosynthesis; (R)-pantothenate biosynthesis; (R)-pantoate from 3-methyl-2-oxobutanoate: step 2/2.</text>
</comment>
<dbReference type="Gene3D" id="3.40.50.720">
    <property type="entry name" value="NAD(P)-binding Rossmann-like Domain"/>
    <property type="match status" value="1"/>
</dbReference>
<evidence type="ECO:0000313" key="15">
    <source>
        <dbReference type="Proteomes" id="UP000034832"/>
    </source>
</evidence>
<evidence type="ECO:0000256" key="5">
    <source>
        <dbReference type="ARBA" id="ARBA00019465"/>
    </source>
</evidence>
<dbReference type="SUPFAM" id="SSF48179">
    <property type="entry name" value="6-phosphogluconate dehydrogenase C-terminal domain-like"/>
    <property type="match status" value="1"/>
</dbReference>
<protein>
    <recommendedName>
        <fullName evidence="5 11">2-dehydropantoate 2-reductase</fullName>
        <ecNumber evidence="4 11">1.1.1.169</ecNumber>
    </recommendedName>
    <alternativeName>
        <fullName evidence="9 11">Ketopantoate reductase</fullName>
    </alternativeName>
</protein>
<dbReference type="EMBL" id="LBIA02000001">
    <property type="protein sequence ID" value="TKT73918.1"/>
    <property type="molecule type" value="Genomic_DNA"/>
</dbReference>
<dbReference type="NCBIfam" id="TIGR00745">
    <property type="entry name" value="apbA_panE"/>
    <property type="match status" value="1"/>
</dbReference>
<dbReference type="Gene3D" id="1.10.1040.10">
    <property type="entry name" value="N-(1-d-carboxylethyl)-l-norvaline Dehydrogenase, domain 2"/>
    <property type="match status" value="1"/>
</dbReference>
<comment type="catalytic activity">
    <reaction evidence="10 11">
        <text>(R)-pantoate + NADP(+) = 2-dehydropantoate + NADPH + H(+)</text>
        <dbReference type="Rhea" id="RHEA:16233"/>
        <dbReference type="ChEBI" id="CHEBI:11561"/>
        <dbReference type="ChEBI" id="CHEBI:15378"/>
        <dbReference type="ChEBI" id="CHEBI:15980"/>
        <dbReference type="ChEBI" id="CHEBI:57783"/>
        <dbReference type="ChEBI" id="CHEBI:58349"/>
        <dbReference type="EC" id="1.1.1.169"/>
    </reaction>
</comment>
<dbReference type="InterPro" id="IPR013332">
    <property type="entry name" value="KPR_N"/>
</dbReference>
<reference evidence="14" key="1">
    <citation type="submission" date="2019-04" db="EMBL/GenBank/DDBJ databases">
        <title>Whole genome sequencing of cave bacteria.</title>
        <authorList>
            <person name="Gan H.M."/>
            <person name="Barton H."/>
            <person name="Savka M.A."/>
        </authorList>
    </citation>
    <scope>NUCLEOTIDE SEQUENCE [LARGE SCALE GENOMIC DNA]</scope>
    <source>
        <strain evidence="14">LC387</strain>
    </source>
</reference>
<name>A0A4U6BXF1_9BRAD</name>
<dbReference type="OrthoDB" id="9796561at2"/>
<keyword evidence="8 11" id="KW-0560">Oxidoreductase</keyword>
<dbReference type="UniPathway" id="UPA00028">
    <property type="reaction ID" value="UER00004"/>
</dbReference>
<evidence type="ECO:0000259" key="13">
    <source>
        <dbReference type="Pfam" id="PF08546"/>
    </source>
</evidence>
<organism evidence="14 15">
    <name type="scientific">Afipia massiliensis</name>
    <dbReference type="NCBI Taxonomy" id="211460"/>
    <lineage>
        <taxon>Bacteria</taxon>
        <taxon>Pseudomonadati</taxon>
        <taxon>Pseudomonadota</taxon>
        <taxon>Alphaproteobacteria</taxon>
        <taxon>Hyphomicrobiales</taxon>
        <taxon>Nitrobacteraceae</taxon>
        <taxon>Afipia</taxon>
    </lineage>
</organism>
<dbReference type="RefSeq" id="WP_046829691.1">
    <property type="nucleotide sequence ID" value="NZ_LBIA02000001.1"/>
</dbReference>
<dbReference type="FunFam" id="1.10.1040.10:FF:000017">
    <property type="entry name" value="2-dehydropantoate 2-reductase"/>
    <property type="match status" value="1"/>
</dbReference>
<evidence type="ECO:0000256" key="10">
    <source>
        <dbReference type="ARBA" id="ARBA00048793"/>
    </source>
</evidence>
<dbReference type="InterPro" id="IPR013752">
    <property type="entry name" value="KPA_reductase"/>
</dbReference>
<dbReference type="PANTHER" id="PTHR21708">
    <property type="entry name" value="PROBABLE 2-DEHYDROPANTOATE 2-REDUCTASE"/>
    <property type="match status" value="1"/>
</dbReference>
<evidence type="ECO:0000256" key="9">
    <source>
        <dbReference type="ARBA" id="ARBA00032024"/>
    </source>
</evidence>
<dbReference type="AlphaFoldDB" id="A0A4U6BXF1"/>
<dbReference type="PANTHER" id="PTHR21708:SF26">
    <property type="entry name" value="2-DEHYDROPANTOATE 2-REDUCTASE"/>
    <property type="match status" value="1"/>
</dbReference>
<dbReference type="STRING" id="211460.YH63_11630"/>
<dbReference type="InterPro" id="IPR013328">
    <property type="entry name" value="6PGD_dom2"/>
</dbReference>
<dbReference type="NCBIfam" id="NF005094">
    <property type="entry name" value="PRK06522.2-5"/>
    <property type="match status" value="1"/>
</dbReference>
<feature type="domain" description="Ketopantoate reductase C-terminal" evidence="13">
    <location>
        <begin position="179"/>
        <end position="305"/>
    </location>
</feature>
<dbReference type="SUPFAM" id="SSF51735">
    <property type="entry name" value="NAD(P)-binding Rossmann-fold domains"/>
    <property type="match status" value="1"/>
</dbReference>
<evidence type="ECO:0000256" key="7">
    <source>
        <dbReference type="ARBA" id="ARBA00022857"/>
    </source>
</evidence>
<dbReference type="Proteomes" id="UP000034832">
    <property type="component" value="Unassembled WGS sequence"/>
</dbReference>
<dbReference type="Pfam" id="PF02558">
    <property type="entry name" value="ApbA"/>
    <property type="match status" value="1"/>
</dbReference>
<dbReference type="GO" id="GO:0008677">
    <property type="term" value="F:2-dehydropantoate 2-reductase activity"/>
    <property type="evidence" value="ECO:0007669"/>
    <property type="project" value="UniProtKB-EC"/>
</dbReference>
<evidence type="ECO:0000256" key="6">
    <source>
        <dbReference type="ARBA" id="ARBA00022655"/>
    </source>
</evidence>
<comment type="similarity">
    <text evidence="3 11">Belongs to the ketopantoate reductase family.</text>
</comment>
<keyword evidence="7 11" id="KW-0521">NADP</keyword>
<evidence type="ECO:0000256" key="4">
    <source>
        <dbReference type="ARBA" id="ARBA00013014"/>
    </source>
</evidence>
<comment type="caution">
    <text evidence="14">The sequence shown here is derived from an EMBL/GenBank/DDBJ whole genome shotgun (WGS) entry which is preliminary data.</text>
</comment>
<feature type="domain" description="Ketopantoate reductase N-terminal" evidence="12">
    <location>
        <begin position="3"/>
        <end position="150"/>
    </location>
</feature>
<evidence type="ECO:0000256" key="3">
    <source>
        <dbReference type="ARBA" id="ARBA00007870"/>
    </source>
</evidence>
<accession>A0A4U6BXF1</accession>
<dbReference type="InterPro" id="IPR008927">
    <property type="entry name" value="6-PGluconate_DH-like_C_sf"/>
</dbReference>
<comment type="function">
    <text evidence="1 11">Catalyzes the NADPH-dependent reduction of ketopantoate into pantoic acid.</text>
</comment>
<dbReference type="FunFam" id="3.40.50.720:FF:000307">
    <property type="entry name" value="2-dehydropantoate 2-reductase"/>
    <property type="match status" value="1"/>
</dbReference>
<evidence type="ECO:0000259" key="12">
    <source>
        <dbReference type="Pfam" id="PF02558"/>
    </source>
</evidence>
<gene>
    <name evidence="14" type="primary">panE</name>
    <name evidence="14" type="ORF">YH63_007315</name>
</gene>
<dbReference type="GO" id="GO:0005737">
    <property type="term" value="C:cytoplasm"/>
    <property type="evidence" value="ECO:0007669"/>
    <property type="project" value="TreeGrafter"/>
</dbReference>
<dbReference type="Pfam" id="PF08546">
    <property type="entry name" value="ApbA_C"/>
    <property type="match status" value="1"/>
</dbReference>
<evidence type="ECO:0000313" key="14">
    <source>
        <dbReference type="EMBL" id="TKT73918.1"/>
    </source>
</evidence>
<dbReference type="GO" id="GO:0015940">
    <property type="term" value="P:pantothenate biosynthetic process"/>
    <property type="evidence" value="ECO:0007669"/>
    <property type="project" value="UniProtKB-UniPathway"/>
</dbReference>
<dbReference type="InterPro" id="IPR051402">
    <property type="entry name" value="KPR-Related"/>
</dbReference>
<sequence length="309" mass="32994">MRILVIGAGATGGYFGGRLLQAGRDVTFLVRAKRAELLAKNGLIIKSPVGDVTLKNPPTLLADKITAPFDVIILSCKAYDLDDAITSFAAAVGPDTAIIPFLNGMKHLEVLDAKFGIDRVMGGQCQVASMLDAEGVIHHLAPMHSMSFGERGAPEGDRAKRIEAALQGAMFDARASDVIMQEMYEKWVFLATLAGATSLMRAPAGHITGAPGGEQFIRALRSEIASIAEAAGHAPRPEFLERTAGLLFTPGSPLTASMLRDIRSNARIEADQIIGDLIHRAETNKAGALNVPLLRIVYTHLKAYETQLA</sequence>
<keyword evidence="15" id="KW-1185">Reference proteome</keyword>
<dbReference type="EC" id="1.1.1.169" evidence="4 11"/>
<evidence type="ECO:0000256" key="1">
    <source>
        <dbReference type="ARBA" id="ARBA00002919"/>
    </source>
</evidence>
<evidence type="ECO:0000256" key="11">
    <source>
        <dbReference type="RuleBase" id="RU362068"/>
    </source>
</evidence>
<proteinExistence type="inferred from homology"/>
<dbReference type="InterPro" id="IPR036291">
    <property type="entry name" value="NAD(P)-bd_dom_sf"/>
</dbReference>
<evidence type="ECO:0000256" key="2">
    <source>
        <dbReference type="ARBA" id="ARBA00004994"/>
    </source>
</evidence>